<proteinExistence type="predicted"/>
<protein>
    <submittedName>
        <fullName evidence="2">Uncharacterized protein</fullName>
    </submittedName>
</protein>
<evidence type="ECO:0000256" key="1">
    <source>
        <dbReference type="SAM" id="MobiDB-lite"/>
    </source>
</evidence>
<dbReference type="AlphaFoldDB" id="A0A5B7GXQ8"/>
<evidence type="ECO:0000313" key="2">
    <source>
        <dbReference type="EMBL" id="MPC62453.1"/>
    </source>
</evidence>
<comment type="caution">
    <text evidence="2">The sequence shown here is derived from an EMBL/GenBank/DDBJ whole genome shotgun (WGS) entry which is preliminary data.</text>
</comment>
<dbReference type="EMBL" id="VSRR010019700">
    <property type="protein sequence ID" value="MPC62453.1"/>
    <property type="molecule type" value="Genomic_DNA"/>
</dbReference>
<feature type="region of interest" description="Disordered" evidence="1">
    <location>
        <begin position="46"/>
        <end position="80"/>
    </location>
</feature>
<reference evidence="2 3" key="1">
    <citation type="submission" date="2019-05" db="EMBL/GenBank/DDBJ databases">
        <title>Another draft genome of Portunus trituberculatus and its Hox gene families provides insights of decapod evolution.</title>
        <authorList>
            <person name="Jeong J.-H."/>
            <person name="Song I."/>
            <person name="Kim S."/>
            <person name="Choi T."/>
            <person name="Kim D."/>
            <person name="Ryu S."/>
            <person name="Kim W."/>
        </authorList>
    </citation>
    <scope>NUCLEOTIDE SEQUENCE [LARGE SCALE GENOMIC DNA]</scope>
    <source>
        <tissue evidence="2">Muscle</tissue>
    </source>
</reference>
<name>A0A5B7GXQ8_PORTR</name>
<evidence type="ECO:0000313" key="3">
    <source>
        <dbReference type="Proteomes" id="UP000324222"/>
    </source>
</evidence>
<sequence>MTTISLGLQGEPSQLTVQCVSLSSPLPASASPFVAASVRIPLTPRASHTTHIASRPSKPSKDVNFPPRQQGIAWKATQAI</sequence>
<organism evidence="2 3">
    <name type="scientific">Portunus trituberculatus</name>
    <name type="common">Swimming crab</name>
    <name type="synonym">Neptunus trituberculatus</name>
    <dbReference type="NCBI Taxonomy" id="210409"/>
    <lineage>
        <taxon>Eukaryota</taxon>
        <taxon>Metazoa</taxon>
        <taxon>Ecdysozoa</taxon>
        <taxon>Arthropoda</taxon>
        <taxon>Crustacea</taxon>
        <taxon>Multicrustacea</taxon>
        <taxon>Malacostraca</taxon>
        <taxon>Eumalacostraca</taxon>
        <taxon>Eucarida</taxon>
        <taxon>Decapoda</taxon>
        <taxon>Pleocyemata</taxon>
        <taxon>Brachyura</taxon>
        <taxon>Eubrachyura</taxon>
        <taxon>Portunoidea</taxon>
        <taxon>Portunidae</taxon>
        <taxon>Portuninae</taxon>
        <taxon>Portunus</taxon>
    </lineage>
</organism>
<dbReference type="Proteomes" id="UP000324222">
    <property type="component" value="Unassembled WGS sequence"/>
</dbReference>
<keyword evidence="3" id="KW-1185">Reference proteome</keyword>
<accession>A0A5B7GXQ8</accession>
<gene>
    <name evidence="2" type="ORF">E2C01_056538</name>
</gene>